<dbReference type="InterPro" id="IPR036869">
    <property type="entry name" value="J_dom_sf"/>
</dbReference>
<feature type="domain" description="J" evidence="2">
    <location>
        <begin position="87"/>
        <end position="152"/>
    </location>
</feature>
<protein>
    <submittedName>
        <fullName evidence="3">Uncharacterized protein TCIL3000_7_5040</fullName>
    </submittedName>
</protein>
<accession>G0UQM9</accession>
<dbReference type="Pfam" id="PF00226">
    <property type="entry name" value="DnaJ"/>
    <property type="match status" value="1"/>
</dbReference>
<reference evidence="3" key="1">
    <citation type="journal article" date="2012" name="Proc. Natl. Acad. Sci. U.S.A.">
        <title>Antigenic diversity is generated by distinct evolutionary mechanisms in African trypanosome species.</title>
        <authorList>
            <person name="Jackson A.P."/>
            <person name="Berry A."/>
            <person name="Aslett M."/>
            <person name="Allison H.C."/>
            <person name="Burton P."/>
            <person name="Vavrova-Anderson J."/>
            <person name="Brown R."/>
            <person name="Browne H."/>
            <person name="Corton N."/>
            <person name="Hauser H."/>
            <person name="Gamble J."/>
            <person name="Gilderthorp R."/>
            <person name="Marcello L."/>
            <person name="McQuillan J."/>
            <person name="Otto T.D."/>
            <person name="Quail M.A."/>
            <person name="Sanders M.J."/>
            <person name="van Tonder A."/>
            <person name="Ginger M.L."/>
            <person name="Field M.C."/>
            <person name="Barry J.D."/>
            <person name="Hertz-Fowler C."/>
            <person name="Berriman M."/>
        </authorList>
    </citation>
    <scope>NUCLEOTIDE SEQUENCE</scope>
    <source>
        <strain evidence="3">IL3000</strain>
    </source>
</reference>
<dbReference type="SUPFAM" id="SSF46565">
    <property type="entry name" value="Chaperone J-domain"/>
    <property type="match status" value="1"/>
</dbReference>
<sequence>MHRRRGLGGAIPRAPQDSALIATAVRCVTTGSNHSFRPGPMTRCLRAVFLTLTPKGFRARLASGLQHGMERVRILEQEQLWLHHHGSPLRVLGLPDHAELPEVRERYRDLLLQIHPDTSQPGEAGKEVELYHTVQAAYAMATCPTSLWHQNGAAPALHRSLVAGNSSSRRVTVFAVFSYIVMGSIAIVFSVFVVRRALDHALRLFDPTFYAFMVQQEAEEERQRLAGEVVDTDPKRLAPTVVKRLLYPGRFVRAGAADGEH</sequence>
<gene>
    <name evidence="3" type="ORF">TCIL3000_7_5040</name>
</gene>
<keyword evidence="1" id="KW-1133">Transmembrane helix</keyword>
<evidence type="ECO:0000256" key="1">
    <source>
        <dbReference type="SAM" id="Phobius"/>
    </source>
</evidence>
<dbReference type="AlphaFoldDB" id="G0UQM9"/>
<dbReference type="InterPro" id="IPR001623">
    <property type="entry name" value="DnaJ_domain"/>
</dbReference>
<feature type="transmembrane region" description="Helical" evidence="1">
    <location>
        <begin position="171"/>
        <end position="194"/>
    </location>
</feature>
<keyword evidence="1" id="KW-0812">Transmembrane</keyword>
<dbReference type="CDD" id="cd06257">
    <property type="entry name" value="DnaJ"/>
    <property type="match status" value="1"/>
</dbReference>
<dbReference type="Gene3D" id="1.10.287.110">
    <property type="entry name" value="DnaJ domain"/>
    <property type="match status" value="1"/>
</dbReference>
<evidence type="ECO:0000259" key="2">
    <source>
        <dbReference type="PROSITE" id="PS50076"/>
    </source>
</evidence>
<dbReference type="VEuPathDB" id="TriTrypDB:TcIL3000_7_5040"/>
<dbReference type="PROSITE" id="PS50076">
    <property type="entry name" value="DNAJ_2"/>
    <property type="match status" value="1"/>
</dbReference>
<organism evidence="3">
    <name type="scientific">Trypanosoma congolense (strain IL3000)</name>
    <dbReference type="NCBI Taxonomy" id="1068625"/>
    <lineage>
        <taxon>Eukaryota</taxon>
        <taxon>Discoba</taxon>
        <taxon>Euglenozoa</taxon>
        <taxon>Kinetoplastea</taxon>
        <taxon>Metakinetoplastina</taxon>
        <taxon>Trypanosomatida</taxon>
        <taxon>Trypanosomatidae</taxon>
        <taxon>Trypanosoma</taxon>
        <taxon>Nannomonas</taxon>
    </lineage>
</organism>
<proteinExistence type="predicted"/>
<dbReference type="EMBL" id="HE575320">
    <property type="protein sequence ID" value="CCC91690.1"/>
    <property type="molecule type" value="Genomic_DNA"/>
</dbReference>
<evidence type="ECO:0000313" key="3">
    <source>
        <dbReference type="EMBL" id="CCC91690.1"/>
    </source>
</evidence>
<keyword evidence="1" id="KW-0472">Membrane</keyword>
<name>G0UQM9_TRYCI</name>